<proteinExistence type="predicted"/>
<gene>
    <name evidence="2" type="ORF">CDAR_603131</name>
</gene>
<comment type="caution">
    <text evidence="2">The sequence shown here is derived from an EMBL/GenBank/DDBJ whole genome shotgun (WGS) entry which is preliminary data.</text>
</comment>
<reference evidence="2 3" key="1">
    <citation type="submission" date="2021-06" db="EMBL/GenBank/DDBJ databases">
        <title>Caerostris darwini draft genome.</title>
        <authorList>
            <person name="Kono N."/>
            <person name="Arakawa K."/>
        </authorList>
    </citation>
    <scope>NUCLEOTIDE SEQUENCE [LARGE SCALE GENOMIC DNA]</scope>
</reference>
<protein>
    <submittedName>
        <fullName evidence="2">Uncharacterized protein</fullName>
    </submittedName>
</protein>
<evidence type="ECO:0000256" key="1">
    <source>
        <dbReference type="SAM" id="MobiDB-lite"/>
    </source>
</evidence>
<keyword evidence="3" id="KW-1185">Reference proteome</keyword>
<dbReference type="AlphaFoldDB" id="A0AAV4W7R6"/>
<name>A0AAV4W7R6_9ARAC</name>
<accession>A0AAV4W7R6</accession>
<sequence length="108" mass="12499">MKKRKEWQSPIKILPEGTASPQLRSVGCSLRPHRRFHPRSPNWKGLHSPRYGVKMKKRKEWQSPIKILPSPQLRSVGCSLRPHRRFHIPSTKTKIGGMFVEAPPTFPT</sequence>
<dbReference type="EMBL" id="BPLQ01014256">
    <property type="protein sequence ID" value="GIY78521.1"/>
    <property type="molecule type" value="Genomic_DNA"/>
</dbReference>
<feature type="region of interest" description="Disordered" evidence="1">
    <location>
        <begin position="1"/>
        <end position="24"/>
    </location>
</feature>
<evidence type="ECO:0000313" key="3">
    <source>
        <dbReference type="Proteomes" id="UP001054837"/>
    </source>
</evidence>
<evidence type="ECO:0000313" key="2">
    <source>
        <dbReference type="EMBL" id="GIY78521.1"/>
    </source>
</evidence>
<organism evidence="2 3">
    <name type="scientific">Caerostris darwini</name>
    <dbReference type="NCBI Taxonomy" id="1538125"/>
    <lineage>
        <taxon>Eukaryota</taxon>
        <taxon>Metazoa</taxon>
        <taxon>Ecdysozoa</taxon>
        <taxon>Arthropoda</taxon>
        <taxon>Chelicerata</taxon>
        <taxon>Arachnida</taxon>
        <taxon>Araneae</taxon>
        <taxon>Araneomorphae</taxon>
        <taxon>Entelegynae</taxon>
        <taxon>Araneoidea</taxon>
        <taxon>Araneidae</taxon>
        <taxon>Caerostris</taxon>
    </lineage>
</organism>
<dbReference type="Proteomes" id="UP001054837">
    <property type="component" value="Unassembled WGS sequence"/>
</dbReference>